<dbReference type="EMBL" id="CP040916">
    <property type="protein sequence ID" value="QDQ12822.1"/>
    <property type="molecule type" value="Genomic_DNA"/>
</dbReference>
<dbReference type="Proteomes" id="UP000316806">
    <property type="component" value="Chromosome"/>
</dbReference>
<name>A0A516RAZ5_STRST</name>
<dbReference type="AlphaFoldDB" id="A0A516RAZ5"/>
<gene>
    <name evidence="1" type="ORF">FH965_21490</name>
</gene>
<accession>A0A516RAZ5</accession>
<organism evidence="1 2">
    <name type="scientific">Streptomyces spectabilis</name>
    <dbReference type="NCBI Taxonomy" id="68270"/>
    <lineage>
        <taxon>Bacteria</taxon>
        <taxon>Bacillati</taxon>
        <taxon>Actinomycetota</taxon>
        <taxon>Actinomycetes</taxon>
        <taxon>Kitasatosporales</taxon>
        <taxon>Streptomycetaceae</taxon>
        <taxon>Streptomyces</taxon>
    </lineage>
</organism>
<evidence type="ECO:0000313" key="1">
    <source>
        <dbReference type="EMBL" id="QDQ12822.1"/>
    </source>
</evidence>
<dbReference type="RefSeq" id="WP_144320151.1">
    <property type="nucleotide sequence ID" value="NZ_CP040916.1"/>
</dbReference>
<reference evidence="1 2" key="1">
    <citation type="journal article" date="2019" name="J. Ind. Microbiol. Biotechnol.">
        <title>The complete genomic sequence of Streptomyces spectabilis NRRL-2792 and identification of secondary metabolite biosynthetic gene clusters.</title>
        <authorList>
            <person name="Sinha A."/>
            <person name="Phillips-Salemka S."/>
            <person name="Niraula T.A."/>
            <person name="Short K.A."/>
            <person name="Niraula N.P."/>
        </authorList>
    </citation>
    <scope>NUCLEOTIDE SEQUENCE [LARGE SCALE GENOMIC DNA]</scope>
    <source>
        <strain evidence="1 2">NRRL 2792</strain>
    </source>
</reference>
<protein>
    <submittedName>
        <fullName evidence="1">Uncharacterized protein</fullName>
    </submittedName>
</protein>
<sequence>MDHISDHVVRALWYIDLCAKQGQPLPFESIDRFAQQEPPRGTQRLSIISGLSRMFEESGPRVGRPDPVADYLLAVQWITKDDQNLVRLTKVGGAVLAASGIASSQIDAQDPEVADVALDPQDPLVYVQLTRRLQKAGQGLLVDAYFKAQSIGWLIESTNLRRVLISSRHRSSEQDRQQIAVALATVPNGSDLEVRHTGDRALHDRCVVGATGEVQLLGSSVNGVGKHLTAVITPSDDIAAVYRTKYEGLWQKATVVAPQPVTA</sequence>
<evidence type="ECO:0000313" key="2">
    <source>
        <dbReference type="Proteomes" id="UP000316806"/>
    </source>
</evidence>
<proteinExistence type="predicted"/>